<dbReference type="EMBL" id="FUXE01000015">
    <property type="protein sequence ID" value="SJZ88912.1"/>
    <property type="molecule type" value="Genomic_DNA"/>
</dbReference>
<dbReference type="AlphaFoldDB" id="A0A1T4PBM5"/>
<name>A0A1T4PBM5_9PORP</name>
<proteinExistence type="predicted"/>
<protein>
    <submittedName>
        <fullName evidence="2">Glycosyltransferase involved in cell wall bisynthesis</fullName>
    </submittedName>
</protein>
<feature type="domain" description="Glycosyl transferase family 1" evidence="1">
    <location>
        <begin position="199"/>
        <end position="342"/>
    </location>
</feature>
<dbReference type="GO" id="GO:0016757">
    <property type="term" value="F:glycosyltransferase activity"/>
    <property type="evidence" value="ECO:0007669"/>
    <property type="project" value="InterPro"/>
</dbReference>
<dbReference type="OrthoDB" id="9790710at2"/>
<dbReference type="Gene3D" id="3.40.50.2000">
    <property type="entry name" value="Glycogen Phosphorylase B"/>
    <property type="match status" value="2"/>
</dbReference>
<evidence type="ECO:0000313" key="3">
    <source>
        <dbReference type="Proteomes" id="UP000190121"/>
    </source>
</evidence>
<dbReference type="Proteomes" id="UP000190121">
    <property type="component" value="Unassembled WGS sequence"/>
</dbReference>
<gene>
    <name evidence="2" type="ORF">SAMN02745171_01399</name>
</gene>
<evidence type="ECO:0000313" key="2">
    <source>
        <dbReference type="EMBL" id="SJZ88912.1"/>
    </source>
</evidence>
<dbReference type="PANTHER" id="PTHR45947">
    <property type="entry name" value="SULFOQUINOVOSYL TRANSFERASE SQD2"/>
    <property type="match status" value="1"/>
</dbReference>
<organism evidence="2 3">
    <name type="scientific">Porphyromonas circumdentaria</name>
    <dbReference type="NCBI Taxonomy" id="29524"/>
    <lineage>
        <taxon>Bacteria</taxon>
        <taxon>Pseudomonadati</taxon>
        <taxon>Bacteroidota</taxon>
        <taxon>Bacteroidia</taxon>
        <taxon>Bacteroidales</taxon>
        <taxon>Porphyromonadaceae</taxon>
        <taxon>Porphyromonas</taxon>
    </lineage>
</organism>
<reference evidence="3" key="1">
    <citation type="submission" date="2017-02" db="EMBL/GenBank/DDBJ databases">
        <authorList>
            <person name="Varghese N."/>
            <person name="Submissions S."/>
        </authorList>
    </citation>
    <scope>NUCLEOTIDE SEQUENCE [LARGE SCALE GENOMIC DNA]</scope>
    <source>
        <strain evidence="3">ATCC 51356</strain>
    </source>
</reference>
<dbReference type="PANTHER" id="PTHR45947:SF3">
    <property type="entry name" value="SULFOQUINOVOSYL TRANSFERASE SQD2"/>
    <property type="match status" value="1"/>
</dbReference>
<dbReference type="InterPro" id="IPR001296">
    <property type="entry name" value="Glyco_trans_1"/>
</dbReference>
<keyword evidence="2" id="KW-0808">Transferase</keyword>
<evidence type="ECO:0000259" key="1">
    <source>
        <dbReference type="Pfam" id="PF00534"/>
    </source>
</evidence>
<dbReference type="InterPro" id="IPR050194">
    <property type="entry name" value="Glycosyltransferase_grp1"/>
</dbReference>
<dbReference type="RefSeq" id="WP_078737301.1">
    <property type="nucleotide sequence ID" value="NZ_FUXE01000015.1"/>
</dbReference>
<sequence length="377" mass="43789">MKPRILVIHRALAPYRIDFFNDFYQRYQPDIYFEYPSMQEQTLDASHWEQRIRFPYKVLKAGPNLLPNWREELWNICRRGQYDIVFMSEVNLITATLWAYKAFSSHPMRLVVVCDDSYPIAQELIRDSWSLKKQVINYANIDGWMLCDKRTEQLYREHFPRSNRFFTMPIIQNEAFLREQYALVQGEARALRDIFCQKAGERSKLLLFVGRLAPEKNLMRLLIAFERTFSHSPEVQLLLVGEGHEAETLQKYASQSSVARQIFFCGKQEGRELYKHYAAADAFVLPSTLERFGAVANEALIMGLPTAVSRQSGIASIAQEGGSIALFDAYNVEEIGQTLQQMVARLPMWHSQRPSLMPITFGEAVEEVYRNIEYLIG</sequence>
<accession>A0A1T4PBM5</accession>
<dbReference type="Pfam" id="PF00534">
    <property type="entry name" value="Glycos_transf_1"/>
    <property type="match status" value="1"/>
</dbReference>
<keyword evidence="3" id="KW-1185">Reference proteome</keyword>
<dbReference type="SUPFAM" id="SSF53756">
    <property type="entry name" value="UDP-Glycosyltransferase/glycogen phosphorylase"/>
    <property type="match status" value="1"/>
</dbReference>
<dbReference type="STRING" id="29524.SAMN02745171_01399"/>